<reference evidence="1" key="1">
    <citation type="submission" date="2022-11" db="EMBL/GenBank/DDBJ databases">
        <authorList>
            <person name="Scott C."/>
            <person name="Bruce N."/>
        </authorList>
    </citation>
    <scope>NUCLEOTIDE SEQUENCE</scope>
</reference>
<name>A0A9P1GV89_9PEZI</name>
<organism evidence="1 2">
    <name type="scientific">Parascedosporium putredinis</name>
    <dbReference type="NCBI Taxonomy" id="1442378"/>
    <lineage>
        <taxon>Eukaryota</taxon>
        <taxon>Fungi</taxon>
        <taxon>Dikarya</taxon>
        <taxon>Ascomycota</taxon>
        <taxon>Pezizomycotina</taxon>
        <taxon>Sordariomycetes</taxon>
        <taxon>Hypocreomycetidae</taxon>
        <taxon>Microascales</taxon>
        <taxon>Microascaceae</taxon>
        <taxon>Parascedosporium</taxon>
    </lineage>
</organism>
<dbReference type="Proteomes" id="UP000838763">
    <property type="component" value="Unassembled WGS sequence"/>
</dbReference>
<protein>
    <submittedName>
        <fullName evidence="1">Uncharacterized protein</fullName>
    </submittedName>
</protein>
<sequence>MPGSTLVMSTPRRESVKGTITRVGNRIVKTNLHLQLHTQHAQTITIRPTTAIHMPQLDTLSHHLDDAIRTISATLDLDADPNFIKTQLRVLAQLPSLGPHASWYFGLQDSLIVLWIRILEPLDAPVHLGTMLGLAIGTVRRLEHDETGLIFDYVRTSPAASAGHVEDIVPGEYTPVRVREKVRVETADPKLMSLSAKLNSVHATLSRIEENLEAVLANLAGSKISEE</sequence>
<comment type="caution">
    <text evidence="1">The sequence shown here is derived from an EMBL/GenBank/DDBJ whole genome shotgun (WGS) entry which is preliminary data.</text>
</comment>
<dbReference type="AlphaFoldDB" id="A0A9P1GV89"/>
<dbReference type="InterPro" id="IPR028241">
    <property type="entry name" value="RAVE2/Rogdi"/>
</dbReference>
<accession>A0A9P1GV89</accession>
<proteinExistence type="predicted"/>
<dbReference type="PANTHER" id="PTHR13618:SF1">
    <property type="entry name" value="PROTEIN ROGDI HOMOLOG"/>
    <property type="match status" value="1"/>
</dbReference>
<gene>
    <name evidence="1" type="ORF">PPNO1_LOCUS1030</name>
</gene>
<dbReference type="OrthoDB" id="66510at2759"/>
<evidence type="ECO:0000313" key="2">
    <source>
        <dbReference type="Proteomes" id="UP000838763"/>
    </source>
</evidence>
<dbReference type="GO" id="GO:0043291">
    <property type="term" value="C:RAVE complex"/>
    <property type="evidence" value="ECO:0007669"/>
    <property type="project" value="TreeGrafter"/>
</dbReference>
<keyword evidence="2" id="KW-1185">Reference proteome</keyword>
<dbReference type="Pfam" id="PF10259">
    <property type="entry name" value="Rogdi_lz"/>
    <property type="match status" value="2"/>
</dbReference>
<evidence type="ECO:0000313" key="1">
    <source>
        <dbReference type="EMBL" id="CAI4211231.1"/>
    </source>
</evidence>
<dbReference type="PANTHER" id="PTHR13618">
    <property type="entry name" value="LEUCINE ZIPPER CONTAINING TRANSCRIPTION FACTOR LZF1"/>
    <property type="match status" value="1"/>
</dbReference>
<dbReference type="EMBL" id="CALLCH030000001">
    <property type="protein sequence ID" value="CAI4211231.1"/>
    <property type="molecule type" value="Genomic_DNA"/>
</dbReference>